<evidence type="ECO:0000256" key="2">
    <source>
        <dbReference type="ARBA" id="ARBA00005336"/>
    </source>
</evidence>
<feature type="signal peptide" evidence="12">
    <location>
        <begin position="1"/>
        <end position="18"/>
    </location>
</feature>
<dbReference type="InterPro" id="IPR026891">
    <property type="entry name" value="Fn3-like"/>
</dbReference>
<feature type="chain" id="PRO_5038657464" description="Exo-alpha-(1-&gt;6)-L-arabinopyranosidase" evidence="12">
    <location>
        <begin position="19"/>
        <end position="685"/>
    </location>
</feature>
<evidence type="ECO:0000313" key="14">
    <source>
        <dbReference type="EMBL" id="MBB4676948.1"/>
    </source>
</evidence>
<keyword evidence="4 12" id="KW-0732">Signal</keyword>
<reference evidence="14 15" key="1">
    <citation type="submission" date="2020-08" db="EMBL/GenBank/DDBJ databases">
        <title>Sequencing the genomes of 1000 actinobacteria strains.</title>
        <authorList>
            <person name="Klenk H.-P."/>
        </authorList>
    </citation>
    <scope>NUCLEOTIDE SEQUENCE [LARGE SCALE GENOMIC DNA]</scope>
    <source>
        <strain evidence="14 15">DSM 44230</strain>
    </source>
</reference>
<evidence type="ECO:0000256" key="10">
    <source>
        <dbReference type="ARBA" id="ARBA00058905"/>
    </source>
</evidence>
<dbReference type="PRINTS" id="PR00133">
    <property type="entry name" value="GLHYDRLASE3"/>
</dbReference>
<sequence length="685" mass="72950">MRTLRLALVLTLSAGALAALPAAAGEAVPPQVRARAVVAQMTLDEKIAQLHGIRTETQYRVVPGLPRLKVPPLLVTNGPAGVGPGDVVQPSATALPAPISLAATWDTAAAHRYGDLLGKETRHVGRNLMEAPTVNIARVPVNGRTFEGYGEDPYLVSRLAVDNIRGIERNGIMGNVKHYLGNNQEQNRFKVNDIIDERTLREIYLPAFEASVKEAGVDSVMCAFPKINGTFSCENHLFLTKILKQEWGFQGFVTSDFGAVHSTVPTANAGLDVEMPTGKYFGAELKKAVQAGQVSTATIDDKLIRRYTTMIRAGLFDRPTTVTPIPAREHGAIARDLAARGMVLLRNEGGLLPLSANGLRSVALIGPFATEAKTGGGGSSKVKPLYTVPPLDGLRAKLSADATVTLHDGADLAAATAAAKAAQVAVVMVGDNQTEGRDKPNLSLEGQQDALVRAVAAASPRTVVVVKSGGPVLMPWLAETPAVLQAWYPGQEDGNAVADVLFGAANPEGRLPITFPRAEGDVPANTPERYPGIGVDARYSEGIFVGYRHYDTNGVHPLFPFGFGLSYTSFDYRGLTARRDGDKVRVSVEVRNTGSRAGVETVQLYVGDPGTAAAPEPPSQLQGFAKAALAPGQAKRVELTLDARSFSYWDTGQHRWRVAPGEHKIMVGASSRDLRLHTSVRLPGS</sequence>
<dbReference type="InterPro" id="IPR017853">
    <property type="entry name" value="GH"/>
</dbReference>
<comment type="subcellular location">
    <subcellularLocation>
        <location evidence="1">Secreted</location>
    </subcellularLocation>
</comment>
<evidence type="ECO:0000256" key="6">
    <source>
        <dbReference type="ARBA" id="ARBA00039579"/>
    </source>
</evidence>
<organism evidence="14 15">
    <name type="scientific">Crossiella cryophila</name>
    <dbReference type="NCBI Taxonomy" id="43355"/>
    <lineage>
        <taxon>Bacteria</taxon>
        <taxon>Bacillati</taxon>
        <taxon>Actinomycetota</taxon>
        <taxon>Actinomycetes</taxon>
        <taxon>Pseudonocardiales</taxon>
        <taxon>Pseudonocardiaceae</taxon>
        <taxon>Crossiella</taxon>
    </lineage>
</organism>
<accession>A0A7W7C9B7</accession>
<dbReference type="InterPro" id="IPR001764">
    <property type="entry name" value="Glyco_hydro_3_N"/>
</dbReference>
<dbReference type="SMART" id="SM01217">
    <property type="entry name" value="Fn3_like"/>
    <property type="match status" value="1"/>
</dbReference>
<dbReference type="InterPro" id="IPR002772">
    <property type="entry name" value="Glyco_hydro_3_C"/>
</dbReference>
<protein>
    <recommendedName>
        <fullName evidence="11">Exo-alpha-(1-&gt;6)-L-arabinopyranosidase</fullName>
    </recommendedName>
    <alternativeName>
        <fullName evidence="7">Beta-D-glucoside glucohydrolase G</fullName>
    </alternativeName>
    <alternativeName>
        <fullName evidence="8">Cellobiase G</fullName>
    </alternativeName>
    <alternativeName>
        <fullName evidence="9">Gentiobiase G</fullName>
    </alternativeName>
    <alternativeName>
        <fullName evidence="6">Probable beta-glucosidase G</fullName>
    </alternativeName>
</protein>
<evidence type="ECO:0000256" key="5">
    <source>
        <dbReference type="ARBA" id="ARBA00022801"/>
    </source>
</evidence>
<gene>
    <name evidence="14" type="ORF">HNR67_003066</name>
</gene>
<dbReference type="SUPFAM" id="SSF51445">
    <property type="entry name" value="(Trans)glycosidases"/>
    <property type="match status" value="1"/>
</dbReference>
<dbReference type="GO" id="GO:0009251">
    <property type="term" value="P:glucan catabolic process"/>
    <property type="evidence" value="ECO:0007669"/>
    <property type="project" value="TreeGrafter"/>
</dbReference>
<dbReference type="GO" id="GO:0005576">
    <property type="term" value="C:extracellular region"/>
    <property type="evidence" value="ECO:0007669"/>
    <property type="project" value="UniProtKB-SubCell"/>
</dbReference>
<dbReference type="InterPro" id="IPR013783">
    <property type="entry name" value="Ig-like_fold"/>
</dbReference>
<name>A0A7W7C9B7_9PSEU</name>
<dbReference type="Proteomes" id="UP000533598">
    <property type="component" value="Unassembled WGS sequence"/>
</dbReference>
<evidence type="ECO:0000259" key="13">
    <source>
        <dbReference type="SMART" id="SM01217"/>
    </source>
</evidence>
<evidence type="ECO:0000256" key="1">
    <source>
        <dbReference type="ARBA" id="ARBA00004613"/>
    </source>
</evidence>
<comment type="function">
    <text evidence="10">Catalyzes the hydrolysis of a non-reducing terminal alpha-L-arabinopyranosidic linkage in ginsenoside Rb2 (alpha-L-arabinopyranosyl-(1-&gt;6)-alpha-D-glucopyranosyl) to release alpha-D-glucopyranosyl (Rd). It is not able to hydrolyze alpha-L-arabinofuranosyl-(1-&gt;6)-alpha-D-glucopyranosyl (Rc).</text>
</comment>
<evidence type="ECO:0000256" key="9">
    <source>
        <dbReference type="ARBA" id="ARBA00041808"/>
    </source>
</evidence>
<dbReference type="Pfam" id="PF00933">
    <property type="entry name" value="Glyco_hydro_3"/>
    <property type="match status" value="1"/>
</dbReference>
<dbReference type="PANTHER" id="PTHR42715">
    <property type="entry name" value="BETA-GLUCOSIDASE"/>
    <property type="match status" value="1"/>
</dbReference>
<dbReference type="PANTHER" id="PTHR42715:SF12">
    <property type="entry name" value="BETA-GLUCOSIDASE G-RELATED"/>
    <property type="match status" value="1"/>
</dbReference>
<dbReference type="InterPro" id="IPR050288">
    <property type="entry name" value="Cellulose_deg_GH3"/>
</dbReference>
<keyword evidence="14" id="KW-0326">Glycosidase</keyword>
<proteinExistence type="inferred from homology"/>
<keyword evidence="3" id="KW-0964">Secreted</keyword>
<evidence type="ECO:0000256" key="11">
    <source>
        <dbReference type="ARBA" id="ARBA00074219"/>
    </source>
</evidence>
<dbReference type="FunFam" id="2.60.40.10:FF:000495">
    <property type="entry name" value="Periplasmic beta-glucosidase"/>
    <property type="match status" value="1"/>
</dbReference>
<dbReference type="EMBL" id="JACHMH010000001">
    <property type="protein sequence ID" value="MBB4676948.1"/>
    <property type="molecule type" value="Genomic_DNA"/>
</dbReference>
<evidence type="ECO:0000313" key="15">
    <source>
        <dbReference type="Proteomes" id="UP000533598"/>
    </source>
</evidence>
<keyword evidence="15" id="KW-1185">Reference proteome</keyword>
<feature type="domain" description="Fibronectin type III-like" evidence="13">
    <location>
        <begin position="600"/>
        <end position="671"/>
    </location>
</feature>
<evidence type="ECO:0000256" key="4">
    <source>
        <dbReference type="ARBA" id="ARBA00022729"/>
    </source>
</evidence>
<dbReference type="Gene3D" id="2.60.40.10">
    <property type="entry name" value="Immunoglobulins"/>
    <property type="match status" value="1"/>
</dbReference>
<evidence type="ECO:0000256" key="8">
    <source>
        <dbReference type="ARBA" id="ARBA00041601"/>
    </source>
</evidence>
<dbReference type="InterPro" id="IPR036962">
    <property type="entry name" value="Glyco_hydro_3_N_sf"/>
</dbReference>
<dbReference type="RefSeq" id="WP_185002769.1">
    <property type="nucleotide sequence ID" value="NZ_BAAAUI010000075.1"/>
</dbReference>
<keyword evidence="5 14" id="KW-0378">Hydrolase</keyword>
<dbReference type="SUPFAM" id="SSF52279">
    <property type="entry name" value="Beta-D-glucan exohydrolase, C-terminal domain"/>
    <property type="match status" value="1"/>
</dbReference>
<comment type="similarity">
    <text evidence="2">Belongs to the glycosyl hydrolase 3 family.</text>
</comment>
<dbReference type="Gene3D" id="3.40.50.1700">
    <property type="entry name" value="Glycoside hydrolase family 3 C-terminal domain"/>
    <property type="match status" value="1"/>
</dbReference>
<evidence type="ECO:0000256" key="3">
    <source>
        <dbReference type="ARBA" id="ARBA00022525"/>
    </source>
</evidence>
<dbReference type="Pfam" id="PF14310">
    <property type="entry name" value="Fn3-like"/>
    <property type="match status" value="1"/>
</dbReference>
<comment type="caution">
    <text evidence="14">The sequence shown here is derived from an EMBL/GenBank/DDBJ whole genome shotgun (WGS) entry which is preliminary data.</text>
</comment>
<dbReference type="GO" id="GO:0008422">
    <property type="term" value="F:beta-glucosidase activity"/>
    <property type="evidence" value="ECO:0007669"/>
    <property type="project" value="UniProtKB-ARBA"/>
</dbReference>
<dbReference type="Gene3D" id="3.20.20.300">
    <property type="entry name" value="Glycoside hydrolase, family 3, N-terminal domain"/>
    <property type="match status" value="1"/>
</dbReference>
<dbReference type="Pfam" id="PF01915">
    <property type="entry name" value="Glyco_hydro_3_C"/>
    <property type="match status" value="1"/>
</dbReference>
<evidence type="ECO:0000256" key="7">
    <source>
        <dbReference type="ARBA" id="ARBA00041276"/>
    </source>
</evidence>
<dbReference type="InterPro" id="IPR036881">
    <property type="entry name" value="Glyco_hydro_3_C_sf"/>
</dbReference>
<dbReference type="AlphaFoldDB" id="A0A7W7C9B7"/>
<evidence type="ECO:0000256" key="12">
    <source>
        <dbReference type="SAM" id="SignalP"/>
    </source>
</evidence>